<evidence type="ECO:0000313" key="2">
    <source>
        <dbReference type="Proteomes" id="UP001054945"/>
    </source>
</evidence>
<dbReference type="Proteomes" id="UP001054945">
    <property type="component" value="Unassembled WGS sequence"/>
</dbReference>
<organism evidence="1 2">
    <name type="scientific">Caerostris extrusa</name>
    <name type="common">Bark spider</name>
    <name type="synonym">Caerostris bankana</name>
    <dbReference type="NCBI Taxonomy" id="172846"/>
    <lineage>
        <taxon>Eukaryota</taxon>
        <taxon>Metazoa</taxon>
        <taxon>Ecdysozoa</taxon>
        <taxon>Arthropoda</taxon>
        <taxon>Chelicerata</taxon>
        <taxon>Arachnida</taxon>
        <taxon>Araneae</taxon>
        <taxon>Araneomorphae</taxon>
        <taxon>Entelegynae</taxon>
        <taxon>Araneoidea</taxon>
        <taxon>Araneidae</taxon>
        <taxon>Caerostris</taxon>
    </lineage>
</organism>
<proteinExistence type="predicted"/>
<accession>A0AAV4NPZ5</accession>
<keyword evidence="2" id="KW-1185">Reference proteome</keyword>
<reference evidence="1 2" key="1">
    <citation type="submission" date="2021-06" db="EMBL/GenBank/DDBJ databases">
        <title>Caerostris extrusa draft genome.</title>
        <authorList>
            <person name="Kono N."/>
            <person name="Arakawa K."/>
        </authorList>
    </citation>
    <scope>NUCLEOTIDE SEQUENCE [LARGE SCALE GENOMIC DNA]</scope>
</reference>
<evidence type="ECO:0000313" key="1">
    <source>
        <dbReference type="EMBL" id="GIX86758.1"/>
    </source>
</evidence>
<protein>
    <submittedName>
        <fullName evidence="1">Uncharacterized protein</fullName>
    </submittedName>
</protein>
<dbReference type="AlphaFoldDB" id="A0AAV4NPZ5"/>
<sequence length="80" mass="9103">MNINRLVQKVRLSIRNTTSKCGAVACKDPPGRQYTSIFTYRWAVRGVSGTWSQQMFNNNNNNKGLSSLLAFQKNYCRVSI</sequence>
<gene>
    <name evidence="1" type="ORF">CEXT_228871</name>
</gene>
<dbReference type="EMBL" id="BPLR01021168">
    <property type="protein sequence ID" value="GIX86758.1"/>
    <property type="molecule type" value="Genomic_DNA"/>
</dbReference>
<comment type="caution">
    <text evidence="1">The sequence shown here is derived from an EMBL/GenBank/DDBJ whole genome shotgun (WGS) entry which is preliminary data.</text>
</comment>
<name>A0AAV4NPZ5_CAEEX</name>